<name>A0A0P0V114_ORYSJ</name>
<dbReference type="EMBL" id="AP014957">
    <property type="protein sequence ID" value="BAS71515.1"/>
    <property type="molecule type" value="Genomic_DNA"/>
</dbReference>
<dbReference type="Proteomes" id="UP000059680">
    <property type="component" value="Chromosome 1"/>
</dbReference>
<dbReference type="InParanoid" id="A0A0P0V114"/>
<gene>
    <name evidence="2" type="ordered locus">Os01g0272850</name>
    <name evidence="2" type="ORF">OSNPB_010272850</name>
</gene>
<reference evidence="3" key="1">
    <citation type="journal article" date="2005" name="Nature">
        <title>The map-based sequence of the rice genome.</title>
        <authorList>
            <consortium name="International rice genome sequencing project (IRGSP)"/>
            <person name="Matsumoto T."/>
            <person name="Wu J."/>
            <person name="Kanamori H."/>
            <person name="Katayose Y."/>
            <person name="Fujisawa M."/>
            <person name="Namiki N."/>
            <person name="Mizuno H."/>
            <person name="Yamamoto K."/>
            <person name="Antonio B.A."/>
            <person name="Baba T."/>
            <person name="Sakata K."/>
            <person name="Nagamura Y."/>
            <person name="Aoki H."/>
            <person name="Arikawa K."/>
            <person name="Arita K."/>
            <person name="Bito T."/>
            <person name="Chiden Y."/>
            <person name="Fujitsuka N."/>
            <person name="Fukunaka R."/>
            <person name="Hamada M."/>
            <person name="Harada C."/>
            <person name="Hayashi A."/>
            <person name="Hijishita S."/>
            <person name="Honda M."/>
            <person name="Hosokawa S."/>
            <person name="Ichikawa Y."/>
            <person name="Idonuma A."/>
            <person name="Iijima M."/>
            <person name="Ikeda M."/>
            <person name="Ikeno M."/>
            <person name="Ito K."/>
            <person name="Ito S."/>
            <person name="Ito T."/>
            <person name="Ito Y."/>
            <person name="Ito Y."/>
            <person name="Iwabuchi A."/>
            <person name="Kamiya K."/>
            <person name="Karasawa W."/>
            <person name="Kurita K."/>
            <person name="Katagiri S."/>
            <person name="Kikuta A."/>
            <person name="Kobayashi H."/>
            <person name="Kobayashi N."/>
            <person name="Machita K."/>
            <person name="Maehara T."/>
            <person name="Masukawa M."/>
            <person name="Mizubayashi T."/>
            <person name="Mukai Y."/>
            <person name="Nagasaki H."/>
            <person name="Nagata Y."/>
            <person name="Naito S."/>
            <person name="Nakashima M."/>
            <person name="Nakama Y."/>
            <person name="Nakamichi Y."/>
            <person name="Nakamura M."/>
            <person name="Meguro A."/>
            <person name="Negishi M."/>
            <person name="Ohta I."/>
            <person name="Ohta T."/>
            <person name="Okamoto M."/>
            <person name="Ono N."/>
            <person name="Saji S."/>
            <person name="Sakaguchi M."/>
            <person name="Sakai K."/>
            <person name="Shibata M."/>
            <person name="Shimokawa T."/>
            <person name="Song J."/>
            <person name="Takazaki Y."/>
            <person name="Terasawa K."/>
            <person name="Tsugane M."/>
            <person name="Tsuji K."/>
            <person name="Ueda S."/>
            <person name="Waki K."/>
            <person name="Yamagata H."/>
            <person name="Yamamoto M."/>
            <person name="Yamamoto S."/>
            <person name="Yamane H."/>
            <person name="Yoshiki S."/>
            <person name="Yoshihara R."/>
            <person name="Yukawa K."/>
            <person name="Zhong H."/>
            <person name="Yano M."/>
            <person name="Yuan Q."/>
            <person name="Ouyang S."/>
            <person name="Liu J."/>
            <person name="Jones K.M."/>
            <person name="Gansberger K."/>
            <person name="Moffat K."/>
            <person name="Hill J."/>
            <person name="Bera J."/>
            <person name="Fadrosh D."/>
            <person name="Jin S."/>
            <person name="Johri S."/>
            <person name="Kim M."/>
            <person name="Overton L."/>
            <person name="Reardon M."/>
            <person name="Tsitrin T."/>
            <person name="Vuong H."/>
            <person name="Weaver B."/>
            <person name="Ciecko A."/>
            <person name="Tallon L."/>
            <person name="Jackson J."/>
            <person name="Pai G."/>
            <person name="Aken S.V."/>
            <person name="Utterback T."/>
            <person name="Reidmuller S."/>
            <person name="Feldblyum T."/>
            <person name="Hsiao J."/>
            <person name="Zismann V."/>
            <person name="Iobst S."/>
            <person name="de Vazeille A.R."/>
            <person name="Buell C.R."/>
            <person name="Ying K."/>
            <person name="Li Y."/>
            <person name="Lu T."/>
            <person name="Huang Y."/>
            <person name="Zhao Q."/>
            <person name="Feng Q."/>
            <person name="Zhang L."/>
            <person name="Zhu J."/>
            <person name="Weng Q."/>
            <person name="Mu J."/>
            <person name="Lu Y."/>
            <person name="Fan D."/>
            <person name="Liu Y."/>
            <person name="Guan J."/>
            <person name="Zhang Y."/>
            <person name="Yu S."/>
            <person name="Liu X."/>
            <person name="Zhang Y."/>
            <person name="Hong G."/>
            <person name="Han B."/>
            <person name="Choisne N."/>
            <person name="Demange N."/>
            <person name="Orjeda G."/>
            <person name="Samain S."/>
            <person name="Cattolico L."/>
            <person name="Pelletier E."/>
            <person name="Couloux A."/>
            <person name="Segurens B."/>
            <person name="Wincker P."/>
            <person name="D'Hont A."/>
            <person name="Scarpelli C."/>
            <person name="Weissenbach J."/>
            <person name="Salanoubat M."/>
            <person name="Quetier F."/>
            <person name="Yu Y."/>
            <person name="Kim H.R."/>
            <person name="Rambo T."/>
            <person name="Currie J."/>
            <person name="Collura K."/>
            <person name="Luo M."/>
            <person name="Yang T."/>
            <person name="Ammiraju J.S.S."/>
            <person name="Engler F."/>
            <person name="Soderlund C."/>
            <person name="Wing R.A."/>
            <person name="Palmer L.E."/>
            <person name="de la Bastide M."/>
            <person name="Spiegel L."/>
            <person name="Nascimento L."/>
            <person name="Zutavern T."/>
            <person name="O'Shaughnessy A."/>
            <person name="Dike S."/>
            <person name="Dedhia N."/>
            <person name="Preston R."/>
            <person name="Balija V."/>
            <person name="McCombie W.R."/>
            <person name="Chow T."/>
            <person name="Chen H."/>
            <person name="Chung M."/>
            <person name="Chen C."/>
            <person name="Shaw J."/>
            <person name="Wu H."/>
            <person name="Hsiao K."/>
            <person name="Chao Y."/>
            <person name="Chu M."/>
            <person name="Cheng C."/>
            <person name="Hour A."/>
            <person name="Lee P."/>
            <person name="Lin S."/>
            <person name="Lin Y."/>
            <person name="Liou J."/>
            <person name="Liu S."/>
            <person name="Hsing Y."/>
            <person name="Raghuvanshi S."/>
            <person name="Mohanty A."/>
            <person name="Bharti A.K."/>
            <person name="Gaur A."/>
            <person name="Gupta V."/>
            <person name="Kumar D."/>
            <person name="Ravi V."/>
            <person name="Vij S."/>
            <person name="Kapur A."/>
            <person name="Khurana P."/>
            <person name="Khurana P."/>
            <person name="Khurana J.P."/>
            <person name="Tyagi A.K."/>
            <person name="Gaikwad K."/>
            <person name="Singh A."/>
            <person name="Dalal V."/>
            <person name="Srivastava S."/>
            <person name="Dixit A."/>
            <person name="Pal A.K."/>
            <person name="Ghazi I.A."/>
            <person name="Yadav M."/>
            <person name="Pandit A."/>
            <person name="Bhargava A."/>
            <person name="Sureshbabu K."/>
            <person name="Batra K."/>
            <person name="Sharma T.R."/>
            <person name="Mohapatra T."/>
            <person name="Singh N.K."/>
            <person name="Messing J."/>
            <person name="Nelson A.B."/>
            <person name="Fuks G."/>
            <person name="Kavchok S."/>
            <person name="Keizer G."/>
            <person name="Linton E."/>
            <person name="Llaca V."/>
            <person name="Song R."/>
            <person name="Tanyolac B."/>
            <person name="Young S."/>
            <person name="Ho-Il K."/>
            <person name="Hahn J.H."/>
            <person name="Sangsakoo G."/>
            <person name="Vanavichit A."/>
            <person name="de Mattos Luiz.A.T."/>
            <person name="Zimmer P.D."/>
            <person name="Malone G."/>
            <person name="Dellagostin O."/>
            <person name="de Oliveira A.C."/>
            <person name="Bevan M."/>
            <person name="Bancroft I."/>
            <person name="Minx P."/>
            <person name="Cordum H."/>
            <person name="Wilson R."/>
            <person name="Cheng Z."/>
            <person name="Jin W."/>
            <person name="Jiang J."/>
            <person name="Leong S.A."/>
            <person name="Iwama H."/>
            <person name="Gojobori T."/>
            <person name="Itoh T."/>
            <person name="Niimura Y."/>
            <person name="Fujii Y."/>
            <person name="Habara T."/>
            <person name="Sakai H."/>
            <person name="Sato Y."/>
            <person name="Wilson G."/>
            <person name="Kumar K."/>
            <person name="McCouch S."/>
            <person name="Juretic N."/>
            <person name="Hoen D."/>
            <person name="Wright S."/>
            <person name="Bruskiewich R."/>
            <person name="Bureau T."/>
            <person name="Miyao A."/>
            <person name="Hirochika H."/>
            <person name="Nishikawa T."/>
            <person name="Kadowaki K."/>
            <person name="Sugiura M."/>
            <person name="Burr B."/>
            <person name="Sasaki T."/>
        </authorList>
    </citation>
    <scope>NUCLEOTIDE SEQUENCE [LARGE SCALE GENOMIC DNA]</scope>
    <source>
        <strain evidence="3">cv. Nipponbare</strain>
    </source>
</reference>
<feature type="compositionally biased region" description="Low complexity" evidence="1">
    <location>
        <begin position="92"/>
        <end position="103"/>
    </location>
</feature>
<proteinExistence type="predicted"/>
<evidence type="ECO:0000256" key="1">
    <source>
        <dbReference type="SAM" id="MobiDB-lite"/>
    </source>
</evidence>
<reference evidence="2 3" key="3">
    <citation type="journal article" date="2013" name="Rice">
        <title>Improvement of the Oryza sativa Nipponbare reference genome using next generation sequence and optical map data.</title>
        <authorList>
            <person name="Kawahara Y."/>
            <person name="de la Bastide M."/>
            <person name="Hamilton J.P."/>
            <person name="Kanamori H."/>
            <person name="McCombie W.R."/>
            <person name="Ouyang S."/>
            <person name="Schwartz D.C."/>
            <person name="Tanaka T."/>
            <person name="Wu J."/>
            <person name="Zhou S."/>
            <person name="Childs K.L."/>
            <person name="Davidson R.M."/>
            <person name="Lin H."/>
            <person name="Quesada-Ocampo L."/>
            <person name="Vaillancourt B."/>
            <person name="Sakai H."/>
            <person name="Lee S.S."/>
            <person name="Kim J."/>
            <person name="Numa H."/>
            <person name="Itoh T."/>
            <person name="Buell C.R."/>
            <person name="Matsumoto T."/>
        </authorList>
    </citation>
    <scope>NUCLEOTIDE SEQUENCE [LARGE SCALE GENOMIC DNA]</scope>
    <source>
        <strain evidence="3">cv. Nipponbare</strain>
    </source>
</reference>
<keyword evidence="3" id="KW-1185">Reference proteome</keyword>
<dbReference type="AlphaFoldDB" id="A0A0P0V114"/>
<organism evidence="2 3">
    <name type="scientific">Oryza sativa subsp. japonica</name>
    <name type="common">Rice</name>
    <dbReference type="NCBI Taxonomy" id="39947"/>
    <lineage>
        <taxon>Eukaryota</taxon>
        <taxon>Viridiplantae</taxon>
        <taxon>Streptophyta</taxon>
        <taxon>Embryophyta</taxon>
        <taxon>Tracheophyta</taxon>
        <taxon>Spermatophyta</taxon>
        <taxon>Magnoliopsida</taxon>
        <taxon>Liliopsida</taxon>
        <taxon>Poales</taxon>
        <taxon>Poaceae</taxon>
        <taxon>BOP clade</taxon>
        <taxon>Oryzoideae</taxon>
        <taxon>Oryzeae</taxon>
        <taxon>Oryzinae</taxon>
        <taxon>Oryza</taxon>
        <taxon>Oryza sativa</taxon>
    </lineage>
</organism>
<dbReference type="Gramene" id="Os01t0272850-00">
    <property type="protein sequence ID" value="Os01t0272850-00"/>
    <property type="gene ID" value="Os01g0272850"/>
</dbReference>
<feature type="region of interest" description="Disordered" evidence="1">
    <location>
        <begin position="29"/>
        <end position="103"/>
    </location>
</feature>
<protein>
    <submittedName>
        <fullName evidence="2">Os01g0272850 protein</fullName>
    </submittedName>
</protein>
<feature type="non-terminal residue" evidence="2">
    <location>
        <position position="103"/>
    </location>
</feature>
<feature type="compositionally biased region" description="Pro residues" evidence="1">
    <location>
        <begin position="46"/>
        <end position="56"/>
    </location>
</feature>
<accession>A0A0P0V114</accession>
<sequence>MAMLVSASSRVSLPTCFANPSLAALACSVDTPAPSSESCSTIRAGRPPPPPSPDASPPAQARKAEDDEEEALPRRHRPRRCRGGTGEGEQGEGTQTAAQLMAP</sequence>
<evidence type="ECO:0000313" key="3">
    <source>
        <dbReference type="Proteomes" id="UP000059680"/>
    </source>
</evidence>
<evidence type="ECO:0000313" key="2">
    <source>
        <dbReference type="EMBL" id="BAS71515.1"/>
    </source>
</evidence>
<reference evidence="2 3" key="2">
    <citation type="journal article" date="2013" name="Plant Cell Physiol.">
        <title>Rice Annotation Project Database (RAP-DB): an integrative and interactive database for rice genomics.</title>
        <authorList>
            <person name="Sakai H."/>
            <person name="Lee S.S."/>
            <person name="Tanaka T."/>
            <person name="Numa H."/>
            <person name="Kim J."/>
            <person name="Kawahara Y."/>
            <person name="Wakimoto H."/>
            <person name="Yang C.C."/>
            <person name="Iwamoto M."/>
            <person name="Abe T."/>
            <person name="Yamada Y."/>
            <person name="Muto A."/>
            <person name="Inokuchi H."/>
            <person name="Ikemura T."/>
            <person name="Matsumoto T."/>
            <person name="Sasaki T."/>
            <person name="Itoh T."/>
        </authorList>
    </citation>
    <scope>NUCLEOTIDE SEQUENCE [LARGE SCALE GENOMIC DNA]</scope>
    <source>
        <strain evidence="3">cv. Nipponbare</strain>
    </source>
</reference>
<dbReference type="PaxDb" id="39947-A0A0P0V114"/>